<dbReference type="InterPro" id="IPR029278">
    <property type="entry name" value="Imm26"/>
</dbReference>
<evidence type="ECO:0000313" key="1">
    <source>
        <dbReference type="EMBL" id="UWX98478.1"/>
    </source>
</evidence>
<keyword evidence="2" id="KW-1185">Reference proteome</keyword>
<reference evidence="1" key="1">
    <citation type="submission" date="2022-09" db="EMBL/GenBank/DDBJ databases">
        <title>Novel species in genus Arthrobacter.</title>
        <authorList>
            <person name="Liu Y."/>
        </authorList>
    </citation>
    <scope>NUCLEOTIDE SEQUENCE</scope>
    <source>
        <strain evidence="1">Zg-Y815</strain>
    </source>
</reference>
<dbReference type="Pfam" id="PF15428">
    <property type="entry name" value="Imm26"/>
    <property type="match status" value="1"/>
</dbReference>
<organism evidence="1 2">
    <name type="scientific">Arthrobacter zhaoxinii</name>
    <dbReference type="NCBI Taxonomy" id="2964616"/>
    <lineage>
        <taxon>Bacteria</taxon>
        <taxon>Bacillati</taxon>
        <taxon>Actinomycetota</taxon>
        <taxon>Actinomycetes</taxon>
        <taxon>Micrococcales</taxon>
        <taxon>Micrococcaceae</taxon>
        <taxon>Arthrobacter</taxon>
    </lineage>
</organism>
<accession>A0ABY5YU71</accession>
<name>A0ABY5YU71_9MICC</name>
<protein>
    <submittedName>
        <fullName evidence="1">Immunity 26/phosphotriesterase HocA family protein</fullName>
    </submittedName>
</protein>
<dbReference type="RefSeq" id="WP_260653561.1">
    <property type="nucleotide sequence ID" value="NZ_CP104275.1"/>
</dbReference>
<dbReference type="EMBL" id="CP104275">
    <property type="protein sequence ID" value="UWX98478.1"/>
    <property type="molecule type" value="Genomic_DNA"/>
</dbReference>
<proteinExistence type="predicted"/>
<dbReference type="Proteomes" id="UP001059859">
    <property type="component" value="Chromosome"/>
</dbReference>
<evidence type="ECO:0000313" key="2">
    <source>
        <dbReference type="Proteomes" id="UP001059859"/>
    </source>
</evidence>
<gene>
    <name evidence="1" type="ORF">N2K95_07480</name>
</gene>
<sequence length="164" mass="18592">MKDGDVFKIPLGDGRAAVGQIVSEHLSEYYVVIFDFVAPEEEVPSRVTEALESEPLFSGLSLDALFRPGRWQVLENRPVDGRNFLPAYRIVIGGPGNVMAENFRATRRRPATDLEKEILPYRDTFSAAIFERAMRAHVGLEPWRDVFDELRVGRHVKSADLFDD</sequence>